<evidence type="ECO:0000313" key="16">
    <source>
        <dbReference type="Proteomes" id="UP000284706"/>
    </source>
</evidence>
<keyword evidence="13" id="KW-0732">Signal</keyword>
<dbReference type="Pfam" id="PF02225">
    <property type="entry name" value="PA"/>
    <property type="match status" value="1"/>
</dbReference>
<dbReference type="EMBL" id="NHYE01005446">
    <property type="protein sequence ID" value="PPQ72657.1"/>
    <property type="molecule type" value="Genomic_DNA"/>
</dbReference>
<reference evidence="15 16" key="1">
    <citation type="journal article" date="2018" name="Evol. Lett.">
        <title>Horizontal gene cluster transfer increased hallucinogenic mushroom diversity.</title>
        <authorList>
            <person name="Reynolds H.T."/>
            <person name="Vijayakumar V."/>
            <person name="Gluck-Thaler E."/>
            <person name="Korotkin H.B."/>
            <person name="Matheny P.B."/>
            <person name="Slot J.C."/>
        </authorList>
    </citation>
    <scope>NUCLEOTIDE SEQUENCE [LARGE SCALE GENOMIC DNA]</scope>
    <source>
        <strain evidence="15 16">SRW20</strain>
    </source>
</reference>
<evidence type="ECO:0000259" key="14">
    <source>
        <dbReference type="PROSITE" id="PS50089"/>
    </source>
</evidence>
<keyword evidence="16" id="KW-1185">Reference proteome</keyword>
<dbReference type="EC" id="2.3.2.27" evidence="3"/>
<dbReference type="GO" id="GO:0061630">
    <property type="term" value="F:ubiquitin protein ligase activity"/>
    <property type="evidence" value="ECO:0007669"/>
    <property type="project" value="UniProtKB-EC"/>
</dbReference>
<keyword evidence="4 12" id="KW-0812">Transmembrane</keyword>
<dbReference type="SUPFAM" id="SSF52025">
    <property type="entry name" value="PA domain"/>
    <property type="match status" value="1"/>
</dbReference>
<dbReference type="PROSITE" id="PS50089">
    <property type="entry name" value="ZF_RING_2"/>
    <property type="match status" value="1"/>
</dbReference>
<comment type="catalytic activity">
    <reaction evidence="1">
        <text>S-ubiquitinyl-[E2 ubiquitin-conjugating enzyme]-L-cysteine + [acceptor protein]-L-lysine = [E2 ubiquitin-conjugating enzyme]-L-cysteine + N(6)-ubiquitinyl-[acceptor protein]-L-lysine.</text>
        <dbReference type="EC" id="2.3.2.27"/>
    </reaction>
</comment>
<dbReference type="InParanoid" id="A0A409W2C6"/>
<dbReference type="InterPro" id="IPR003137">
    <property type="entry name" value="PA_domain"/>
</dbReference>
<dbReference type="Gene3D" id="3.50.30.30">
    <property type="match status" value="1"/>
</dbReference>
<dbReference type="Gene3D" id="3.30.40.10">
    <property type="entry name" value="Zinc/RING finger domain, C3HC4 (zinc finger)"/>
    <property type="match status" value="1"/>
</dbReference>
<evidence type="ECO:0000256" key="12">
    <source>
        <dbReference type="SAM" id="Phobius"/>
    </source>
</evidence>
<dbReference type="InterPro" id="IPR013083">
    <property type="entry name" value="Znf_RING/FYVE/PHD"/>
</dbReference>
<evidence type="ECO:0000256" key="10">
    <source>
        <dbReference type="PROSITE-ProRule" id="PRU00175"/>
    </source>
</evidence>
<dbReference type="InterPro" id="IPR046450">
    <property type="entry name" value="PA_dom_sf"/>
</dbReference>
<sequence>MVFGLLCLSYFNALLFLTIASPVELKPEIRFTASSERSRWFNWAWGTESTVSVVDRSPVVSFPSRPAAFGAEINDPILGYVIPLSSFTVPCSANGSEAALPSNTGCPNLCINGENQPTETWIALVQRGKCEFVKKVREAQRLGAKAVVVGGEDPDISGFPDTLVNMYSPEDSSDIKISATYIKFSDYMQLYSLITQSNTTHSGLRTLSLLITAEYSAWEWYSPIITFIIILLLPSALTFITLLIHRIRAARAAQRDRAPEDVVRNLPWRVWTGNGWEKHEGGEEIPPTPKAASVVDLEGALISKDSPSAEEATAPPPEEDASTSLPAIPPENQPWFESQLECAICLSEFAKGDKVRVLPCHHIFHLREVDEWLIQRKKLCPVCKADVTQPHLSPPVSPPQSPPQSPSIDSTSQTHSLRPAASANATERTPLLSNDLPNDSESH</sequence>
<dbReference type="Pfam" id="PF13639">
    <property type="entry name" value="zf-RING_2"/>
    <property type="match status" value="1"/>
</dbReference>
<accession>A0A409W2C6</accession>
<evidence type="ECO:0000256" key="4">
    <source>
        <dbReference type="ARBA" id="ARBA00022692"/>
    </source>
</evidence>
<protein>
    <recommendedName>
        <fullName evidence="3">RING-type E3 ubiquitin transferase</fullName>
        <ecNumber evidence="3">2.3.2.27</ecNumber>
    </recommendedName>
</protein>
<dbReference type="InterPro" id="IPR051653">
    <property type="entry name" value="E3_ligase_sorting_rcpt"/>
</dbReference>
<evidence type="ECO:0000256" key="2">
    <source>
        <dbReference type="ARBA" id="ARBA00004167"/>
    </source>
</evidence>
<evidence type="ECO:0000256" key="11">
    <source>
        <dbReference type="SAM" id="MobiDB-lite"/>
    </source>
</evidence>
<feature type="region of interest" description="Disordered" evidence="11">
    <location>
        <begin position="305"/>
        <end position="330"/>
    </location>
</feature>
<comment type="subcellular location">
    <subcellularLocation>
        <location evidence="2">Membrane</location>
        <topology evidence="2">Single-pass membrane protein</topology>
    </subcellularLocation>
</comment>
<dbReference type="PANTHER" id="PTHR47168">
    <property type="entry name" value="RING ZINC FINGER DOMAIN SUPERFAMILY PROTEIN-RELATED"/>
    <property type="match status" value="1"/>
</dbReference>
<dbReference type="AlphaFoldDB" id="A0A409W2C6"/>
<feature type="signal peptide" evidence="13">
    <location>
        <begin position="1"/>
        <end position="20"/>
    </location>
</feature>
<dbReference type="FunFam" id="3.30.40.10:FF:000388">
    <property type="entry name" value="Putative RING zinc finger domain superfamily protein"/>
    <property type="match status" value="1"/>
</dbReference>
<evidence type="ECO:0000256" key="8">
    <source>
        <dbReference type="ARBA" id="ARBA00022989"/>
    </source>
</evidence>
<name>A0A409W2C6_9AGAR</name>
<dbReference type="Proteomes" id="UP000284706">
    <property type="component" value="Unassembled WGS sequence"/>
</dbReference>
<dbReference type="OrthoDB" id="8062037at2759"/>
<proteinExistence type="predicted"/>
<evidence type="ECO:0000313" key="15">
    <source>
        <dbReference type="EMBL" id="PPQ72657.1"/>
    </source>
</evidence>
<comment type="caution">
    <text evidence="15">The sequence shown here is derived from an EMBL/GenBank/DDBJ whole genome shotgun (WGS) entry which is preliminary data.</text>
</comment>
<evidence type="ECO:0000256" key="6">
    <source>
        <dbReference type="ARBA" id="ARBA00022771"/>
    </source>
</evidence>
<evidence type="ECO:0000256" key="7">
    <source>
        <dbReference type="ARBA" id="ARBA00022833"/>
    </source>
</evidence>
<evidence type="ECO:0000256" key="5">
    <source>
        <dbReference type="ARBA" id="ARBA00022723"/>
    </source>
</evidence>
<keyword evidence="6 10" id="KW-0863">Zinc-finger</keyword>
<feature type="domain" description="RING-type" evidence="14">
    <location>
        <begin position="342"/>
        <end position="384"/>
    </location>
</feature>
<keyword evidence="5" id="KW-0479">Metal-binding</keyword>
<feature type="compositionally biased region" description="Pro residues" evidence="11">
    <location>
        <begin position="392"/>
        <end position="405"/>
    </location>
</feature>
<keyword evidence="9 12" id="KW-0472">Membrane</keyword>
<evidence type="ECO:0000256" key="13">
    <source>
        <dbReference type="SAM" id="SignalP"/>
    </source>
</evidence>
<gene>
    <name evidence="15" type="ORF">CVT26_004323</name>
</gene>
<dbReference type="FunCoup" id="A0A409W2C6">
    <property type="interactions" value="307"/>
</dbReference>
<feature type="transmembrane region" description="Helical" evidence="12">
    <location>
        <begin position="220"/>
        <end position="244"/>
    </location>
</feature>
<dbReference type="GO" id="GO:0008270">
    <property type="term" value="F:zinc ion binding"/>
    <property type="evidence" value="ECO:0007669"/>
    <property type="project" value="UniProtKB-KW"/>
</dbReference>
<feature type="chain" id="PRO_5019000810" description="RING-type E3 ubiquitin transferase" evidence="13">
    <location>
        <begin position="21"/>
        <end position="443"/>
    </location>
</feature>
<evidence type="ECO:0000256" key="9">
    <source>
        <dbReference type="ARBA" id="ARBA00023136"/>
    </source>
</evidence>
<feature type="region of interest" description="Disordered" evidence="11">
    <location>
        <begin position="390"/>
        <end position="443"/>
    </location>
</feature>
<dbReference type="InterPro" id="IPR001841">
    <property type="entry name" value="Znf_RING"/>
</dbReference>
<evidence type="ECO:0000256" key="1">
    <source>
        <dbReference type="ARBA" id="ARBA00000900"/>
    </source>
</evidence>
<dbReference type="STRING" id="231916.A0A409W2C6"/>
<feature type="compositionally biased region" description="Polar residues" evidence="11">
    <location>
        <begin position="423"/>
        <end position="443"/>
    </location>
</feature>
<dbReference type="SMART" id="SM00184">
    <property type="entry name" value="RING"/>
    <property type="match status" value="1"/>
</dbReference>
<organism evidence="15 16">
    <name type="scientific">Gymnopilus dilepis</name>
    <dbReference type="NCBI Taxonomy" id="231916"/>
    <lineage>
        <taxon>Eukaryota</taxon>
        <taxon>Fungi</taxon>
        <taxon>Dikarya</taxon>
        <taxon>Basidiomycota</taxon>
        <taxon>Agaricomycotina</taxon>
        <taxon>Agaricomycetes</taxon>
        <taxon>Agaricomycetidae</taxon>
        <taxon>Agaricales</taxon>
        <taxon>Agaricineae</taxon>
        <taxon>Hymenogastraceae</taxon>
        <taxon>Gymnopilus</taxon>
    </lineage>
</organism>
<evidence type="ECO:0000256" key="3">
    <source>
        <dbReference type="ARBA" id="ARBA00012483"/>
    </source>
</evidence>
<dbReference type="PANTHER" id="PTHR47168:SF1">
    <property type="entry name" value="OS02G0798600 PROTEIN"/>
    <property type="match status" value="1"/>
</dbReference>
<dbReference type="SUPFAM" id="SSF57850">
    <property type="entry name" value="RING/U-box"/>
    <property type="match status" value="1"/>
</dbReference>
<dbReference type="GO" id="GO:0016020">
    <property type="term" value="C:membrane"/>
    <property type="evidence" value="ECO:0007669"/>
    <property type="project" value="UniProtKB-SubCell"/>
</dbReference>
<keyword evidence="8 12" id="KW-1133">Transmembrane helix</keyword>
<keyword evidence="7" id="KW-0862">Zinc</keyword>